<dbReference type="Proteomes" id="UP000823927">
    <property type="component" value="Unassembled WGS sequence"/>
</dbReference>
<evidence type="ECO:0000256" key="1">
    <source>
        <dbReference type="ARBA" id="ARBA00022670"/>
    </source>
</evidence>
<evidence type="ECO:0000313" key="10">
    <source>
        <dbReference type="Proteomes" id="UP000823927"/>
    </source>
</evidence>
<dbReference type="SUPFAM" id="SSF55486">
    <property type="entry name" value="Metalloproteases ('zincins'), catalytic domain"/>
    <property type="match status" value="1"/>
</dbReference>
<dbReference type="EMBL" id="DVIT01000012">
    <property type="protein sequence ID" value="HIS46499.1"/>
    <property type="molecule type" value="Genomic_DNA"/>
</dbReference>
<dbReference type="Pfam" id="PF08439">
    <property type="entry name" value="Peptidase_M3_N"/>
    <property type="match status" value="1"/>
</dbReference>
<gene>
    <name evidence="9" type="primary">pepF</name>
    <name evidence="9" type="ORF">IAB46_02890</name>
</gene>
<organism evidence="9 10">
    <name type="scientific">Candidatus Scybalocola faecigallinarum</name>
    <dbReference type="NCBI Taxonomy" id="2840941"/>
    <lineage>
        <taxon>Bacteria</taxon>
        <taxon>Bacillati</taxon>
        <taxon>Bacillota</taxon>
        <taxon>Clostridia</taxon>
        <taxon>Lachnospirales</taxon>
        <taxon>Lachnospiraceae</taxon>
        <taxon>Lachnospiraceae incertae sedis</taxon>
        <taxon>Candidatus Scybalocola (ex Gilroy et al. 2021)</taxon>
    </lineage>
</organism>
<accession>A0A9D1JQ91</accession>
<evidence type="ECO:0000259" key="7">
    <source>
        <dbReference type="Pfam" id="PF01432"/>
    </source>
</evidence>
<dbReference type="AlphaFoldDB" id="A0A9D1JQ91"/>
<keyword evidence="5 6" id="KW-0482">Metalloprotease</keyword>
<keyword evidence="1 6" id="KW-0645">Protease</keyword>
<dbReference type="PANTHER" id="PTHR11804:SF84">
    <property type="entry name" value="SACCHAROLYSIN"/>
    <property type="match status" value="1"/>
</dbReference>
<sequence>MSDASKILERNQVDPKDTWAIEDIFPSDEAWEEAVKKLAAQTDEIVKYQGKLGESAASLYGYCTLETQINENIDNIYGYAQRRYDVDTTNSTYQAMSSRAMSVYVDCVGRLAFSSPEILAIPDETLEQFFKDEPGLNVYRRSLMEVRRLKDHILSPAEEKLLAAAGEVANGPETIFSMMDNADAAFPPVLDDDGNELPLTHGSFISLMENSNRRIRKDAFMNLYHTLDQHKNTSAAVLSAQVNQLKFFAQARKYPSTIEAALNVTNVPVKVYKNLIQTVHDNMGYMHKYMKLRKKLMGVDELHMYDLYTSMVPDADVKVSFEEAKKNVMEAVSVLGPDYQAILKEGFENRWIDVYENKGKRSGAYSAGHKVHPFVLLNHKDTLNSEFTLAHEMGHAIHSWLSNKNQPSPDAEYVIFVAEVASTCNEALLMQYLLKNTEDKKVRAYLINYFLEQFRTTLYRQTMFAEFEMKINEASENGVGLTADYLKELYHQLNVEYYGDDVVVDPEIDIEWARIPHFFYNFYVFQYATGFSAAMALSQRILKEGESAVKDYISFLSGGCSKDPISLLRGAGVDMESPKPIEEALNLFSSLIDEMEELMA</sequence>
<evidence type="ECO:0000313" key="9">
    <source>
        <dbReference type="EMBL" id="HIS46499.1"/>
    </source>
</evidence>
<comment type="similarity">
    <text evidence="6">Belongs to the peptidase M3B family.</text>
</comment>
<protein>
    <recommendedName>
        <fullName evidence="6">Oligopeptidase F</fullName>
        <ecNumber evidence="6">3.4.24.-</ecNumber>
    </recommendedName>
</protein>
<dbReference type="InterPro" id="IPR042088">
    <property type="entry name" value="OligoPept_F_C"/>
</dbReference>
<dbReference type="Pfam" id="PF01432">
    <property type="entry name" value="Peptidase_M3"/>
    <property type="match status" value="1"/>
</dbReference>
<dbReference type="InterPro" id="IPR001567">
    <property type="entry name" value="Pept_M3A_M3B_dom"/>
</dbReference>
<evidence type="ECO:0000256" key="3">
    <source>
        <dbReference type="ARBA" id="ARBA00022801"/>
    </source>
</evidence>
<dbReference type="InterPro" id="IPR013647">
    <property type="entry name" value="OligopepF_N_dom"/>
</dbReference>
<dbReference type="GO" id="GO:0006508">
    <property type="term" value="P:proteolysis"/>
    <property type="evidence" value="ECO:0007669"/>
    <property type="project" value="UniProtKB-KW"/>
</dbReference>
<evidence type="ECO:0000256" key="6">
    <source>
        <dbReference type="RuleBase" id="RU368091"/>
    </source>
</evidence>
<evidence type="ECO:0000256" key="5">
    <source>
        <dbReference type="ARBA" id="ARBA00023049"/>
    </source>
</evidence>
<keyword evidence="3 6" id="KW-0378">Hydrolase</keyword>
<dbReference type="NCBIfam" id="TIGR00181">
    <property type="entry name" value="pepF"/>
    <property type="match status" value="1"/>
</dbReference>
<dbReference type="CDD" id="cd09608">
    <property type="entry name" value="M3B_PepF"/>
    <property type="match status" value="1"/>
</dbReference>
<dbReference type="Gene3D" id="1.10.287.830">
    <property type="entry name" value="putative peptidase helix hairpin domain like"/>
    <property type="match status" value="1"/>
</dbReference>
<dbReference type="PANTHER" id="PTHR11804">
    <property type="entry name" value="PROTEASE M3 THIMET OLIGOPEPTIDASE-RELATED"/>
    <property type="match status" value="1"/>
</dbReference>
<feature type="domain" description="Peptidase M3A/M3B catalytic" evidence="7">
    <location>
        <begin position="207"/>
        <end position="586"/>
    </location>
</feature>
<keyword evidence="2 6" id="KW-0479">Metal-binding</keyword>
<comment type="function">
    <text evidence="6">Has oligopeptidase activity and degrades a variety of small bioactive peptides.</text>
</comment>
<comment type="caution">
    <text evidence="9">The sequence shown here is derived from an EMBL/GenBank/DDBJ whole genome shotgun (WGS) entry which is preliminary data.</text>
</comment>
<evidence type="ECO:0000259" key="8">
    <source>
        <dbReference type="Pfam" id="PF08439"/>
    </source>
</evidence>
<dbReference type="Gene3D" id="1.10.1370.20">
    <property type="entry name" value="Oligoendopeptidase f, C-terminal domain"/>
    <property type="match status" value="1"/>
</dbReference>
<dbReference type="InterPro" id="IPR045090">
    <property type="entry name" value="Pept_M3A_M3B"/>
</dbReference>
<feature type="domain" description="Oligopeptidase F N-terminal" evidence="8">
    <location>
        <begin position="117"/>
        <end position="186"/>
    </location>
</feature>
<dbReference type="GO" id="GO:0046872">
    <property type="term" value="F:metal ion binding"/>
    <property type="evidence" value="ECO:0007669"/>
    <property type="project" value="UniProtKB-UniRule"/>
</dbReference>
<reference evidence="9" key="1">
    <citation type="submission" date="2020-10" db="EMBL/GenBank/DDBJ databases">
        <authorList>
            <person name="Gilroy R."/>
        </authorList>
    </citation>
    <scope>NUCLEOTIDE SEQUENCE</scope>
    <source>
        <strain evidence="9">CHK178-757</strain>
    </source>
</reference>
<evidence type="ECO:0000256" key="4">
    <source>
        <dbReference type="ARBA" id="ARBA00022833"/>
    </source>
</evidence>
<dbReference type="Gene3D" id="1.20.140.70">
    <property type="entry name" value="Oligopeptidase f, N-terminal domain"/>
    <property type="match status" value="1"/>
</dbReference>
<dbReference type="InterPro" id="IPR004438">
    <property type="entry name" value="Peptidase_M3B"/>
</dbReference>
<name>A0A9D1JQ91_9FIRM</name>
<proteinExistence type="inferred from homology"/>
<reference evidence="9" key="2">
    <citation type="journal article" date="2021" name="PeerJ">
        <title>Extensive microbial diversity within the chicken gut microbiome revealed by metagenomics and culture.</title>
        <authorList>
            <person name="Gilroy R."/>
            <person name="Ravi A."/>
            <person name="Getino M."/>
            <person name="Pursley I."/>
            <person name="Horton D.L."/>
            <person name="Alikhan N.F."/>
            <person name="Baker D."/>
            <person name="Gharbi K."/>
            <person name="Hall N."/>
            <person name="Watson M."/>
            <person name="Adriaenssens E.M."/>
            <person name="Foster-Nyarko E."/>
            <person name="Jarju S."/>
            <person name="Secka A."/>
            <person name="Antonio M."/>
            <person name="Oren A."/>
            <person name="Chaudhuri R.R."/>
            <person name="La Ragione R."/>
            <person name="Hildebrand F."/>
            <person name="Pallen M.J."/>
        </authorList>
    </citation>
    <scope>NUCLEOTIDE SEQUENCE</scope>
    <source>
        <strain evidence="9">CHK178-757</strain>
    </source>
</reference>
<comment type="cofactor">
    <cofactor evidence="6">
        <name>Zn(2+)</name>
        <dbReference type="ChEBI" id="CHEBI:29105"/>
    </cofactor>
    <text evidence="6">Binds 1 zinc ion.</text>
</comment>
<keyword evidence="4 6" id="KW-0862">Zinc</keyword>
<dbReference type="GO" id="GO:0006518">
    <property type="term" value="P:peptide metabolic process"/>
    <property type="evidence" value="ECO:0007669"/>
    <property type="project" value="TreeGrafter"/>
</dbReference>
<dbReference type="GO" id="GO:0004222">
    <property type="term" value="F:metalloendopeptidase activity"/>
    <property type="evidence" value="ECO:0007669"/>
    <property type="project" value="UniProtKB-UniRule"/>
</dbReference>
<evidence type="ECO:0000256" key="2">
    <source>
        <dbReference type="ARBA" id="ARBA00022723"/>
    </source>
</evidence>
<dbReference type="EC" id="3.4.24.-" evidence="6"/>